<evidence type="ECO:0000313" key="1">
    <source>
        <dbReference type="EMBL" id="AUX93094.1"/>
    </source>
</evidence>
<reference evidence="1 2" key="1">
    <citation type="submission" date="2018-01" db="EMBL/GenBank/DDBJ databases">
        <title>Complete and assembled Genome of Pantoea gaviniae DSM22758T.</title>
        <authorList>
            <person name="Stevens M.J.A."/>
            <person name="Zurfluh K."/>
            <person name="Stephan R."/>
        </authorList>
    </citation>
    <scope>NUCLEOTIDE SEQUENCE [LARGE SCALE GENOMIC DNA]</scope>
    <source>
        <strain evidence="1 2">DSM 22758</strain>
    </source>
</reference>
<accession>A0A1X1DG13</accession>
<evidence type="ECO:0000313" key="2">
    <source>
        <dbReference type="Proteomes" id="UP000238365"/>
    </source>
</evidence>
<dbReference type="AlphaFoldDB" id="A0A1X1DG13"/>
<dbReference type="RefSeq" id="WP_104956959.1">
    <property type="nucleotide sequence ID" value="NZ_CP026377.1"/>
</dbReference>
<dbReference type="Pfam" id="PF06092">
    <property type="entry name" value="DUF943"/>
    <property type="match status" value="1"/>
</dbReference>
<dbReference type="InterPro" id="IPR010351">
    <property type="entry name" value="DUF943"/>
</dbReference>
<proteinExistence type="predicted"/>
<dbReference type="OrthoDB" id="6519293at2"/>
<evidence type="ECO:0008006" key="3">
    <source>
        <dbReference type="Google" id="ProtNLM"/>
    </source>
</evidence>
<keyword evidence="2" id="KW-1185">Reference proteome</keyword>
<sequence>MRKEKKKLIGSIFIIAITAAGFLCFSLRPVKIIAVHNDGNYSDVLVDHFPVTVRGKIDWWQKNSEMLKKRYDIPNPAPYGSYTITFWYFGDGYRERGRHDDRLCFTEINTPKSCIEKDKAFTVRYSKKSGIYFTTSDGYYVLKENGEIIKRPSK</sequence>
<gene>
    <name evidence="1" type="ORF">C2E15_08365</name>
</gene>
<dbReference type="EMBL" id="CP026377">
    <property type="protein sequence ID" value="AUX93094.1"/>
    <property type="molecule type" value="Genomic_DNA"/>
</dbReference>
<dbReference type="Proteomes" id="UP000238365">
    <property type="component" value="Chromosome"/>
</dbReference>
<protein>
    <recommendedName>
        <fullName evidence="3">DUF943 domain-containing protein</fullName>
    </recommendedName>
</protein>
<name>A0A1X1DG13_9GAMM</name>
<organism evidence="1 2">
    <name type="scientific">Mixta gaviniae</name>
    <dbReference type="NCBI Taxonomy" id="665914"/>
    <lineage>
        <taxon>Bacteria</taxon>
        <taxon>Pseudomonadati</taxon>
        <taxon>Pseudomonadota</taxon>
        <taxon>Gammaproteobacteria</taxon>
        <taxon>Enterobacterales</taxon>
        <taxon>Erwiniaceae</taxon>
        <taxon>Mixta</taxon>
    </lineage>
</organism>
<dbReference type="KEGG" id="pgz:C2E15_08365"/>